<name>A0A239KA26_9FIRM</name>
<proteinExistence type="predicted"/>
<gene>
    <name evidence="2" type="ORF">SAMN05446037_104521</name>
</gene>
<sequence>MNVAIVLILIPVNIPIYKFFFKTFFSGTEDFNESLRYSFTPDLISLFRGEYWKDRFAQMKLSFFLLSCGLVTFMEYAMITSIIEKFI</sequence>
<keyword evidence="3" id="KW-1185">Reference proteome</keyword>
<dbReference type="EMBL" id="FZOJ01000045">
    <property type="protein sequence ID" value="SNT15296.1"/>
    <property type="molecule type" value="Genomic_DNA"/>
</dbReference>
<dbReference type="Proteomes" id="UP000198304">
    <property type="component" value="Unassembled WGS sequence"/>
</dbReference>
<keyword evidence="1" id="KW-0812">Transmembrane</keyword>
<protein>
    <submittedName>
        <fullName evidence="2">Uncharacterized protein</fullName>
    </submittedName>
</protein>
<keyword evidence="1" id="KW-1133">Transmembrane helix</keyword>
<dbReference type="AlphaFoldDB" id="A0A239KA26"/>
<feature type="transmembrane region" description="Helical" evidence="1">
    <location>
        <begin position="61"/>
        <end position="83"/>
    </location>
</feature>
<dbReference type="RefSeq" id="WP_089285306.1">
    <property type="nucleotide sequence ID" value="NZ_FZOJ01000045.1"/>
</dbReference>
<evidence type="ECO:0000256" key="1">
    <source>
        <dbReference type="SAM" id="Phobius"/>
    </source>
</evidence>
<evidence type="ECO:0000313" key="3">
    <source>
        <dbReference type="Proteomes" id="UP000198304"/>
    </source>
</evidence>
<keyword evidence="1" id="KW-0472">Membrane</keyword>
<evidence type="ECO:0000313" key="2">
    <source>
        <dbReference type="EMBL" id="SNT15296.1"/>
    </source>
</evidence>
<reference evidence="2 3" key="1">
    <citation type="submission" date="2017-06" db="EMBL/GenBank/DDBJ databases">
        <authorList>
            <person name="Kim H.J."/>
            <person name="Triplett B.A."/>
        </authorList>
    </citation>
    <scope>NUCLEOTIDE SEQUENCE [LARGE SCALE GENOMIC DNA]</scope>
    <source>
        <strain evidence="2 3">SCA</strain>
    </source>
</reference>
<organism evidence="2 3">
    <name type="scientific">Anaerovirgula multivorans</name>
    <dbReference type="NCBI Taxonomy" id="312168"/>
    <lineage>
        <taxon>Bacteria</taxon>
        <taxon>Bacillati</taxon>
        <taxon>Bacillota</taxon>
        <taxon>Clostridia</taxon>
        <taxon>Peptostreptococcales</taxon>
        <taxon>Natronincolaceae</taxon>
        <taxon>Anaerovirgula</taxon>
    </lineage>
</organism>
<dbReference type="OrthoDB" id="6199156at2"/>
<accession>A0A239KA26</accession>